<organism evidence="7 8">
    <name type="scientific">Achromobacter pestifer</name>
    <dbReference type="NCBI Taxonomy" id="1353889"/>
    <lineage>
        <taxon>Bacteria</taxon>
        <taxon>Pseudomonadati</taxon>
        <taxon>Pseudomonadota</taxon>
        <taxon>Betaproteobacteria</taxon>
        <taxon>Burkholderiales</taxon>
        <taxon>Alcaligenaceae</taxon>
        <taxon>Achromobacter</taxon>
    </lineage>
</organism>
<dbReference type="InterPro" id="IPR051544">
    <property type="entry name" value="TPS_OM_transporter"/>
</dbReference>
<keyword evidence="2" id="KW-0812">Transmembrane</keyword>
<dbReference type="PANTHER" id="PTHR34597:SF6">
    <property type="entry name" value="BLR6126 PROTEIN"/>
    <property type="match status" value="1"/>
</dbReference>
<evidence type="ECO:0000256" key="4">
    <source>
        <dbReference type="SAM" id="SignalP"/>
    </source>
</evidence>
<dbReference type="InterPro" id="IPR013686">
    <property type="entry name" value="Polypept-transport_assoc_ShlB"/>
</dbReference>
<keyword evidence="1" id="KW-1134">Transmembrane beta strand</keyword>
<name>A0A6S6YVN4_9BURK</name>
<keyword evidence="4" id="KW-0732">Signal</keyword>
<feature type="domain" description="Polypeptide-transport-associated ShlB-type" evidence="6">
    <location>
        <begin position="58"/>
        <end position="131"/>
    </location>
</feature>
<dbReference type="GO" id="GO:0008320">
    <property type="term" value="F:protein transmembrane transporter activity"/>
    <property type="evidence" value="ECO:0007669"/>
    <property type="project" value="TreeGrafter"/>
</dbReference>
<keyword evidence="8" id="KW-1185">Reference proteome</keyword>
<dbReference type="Pfam" id="PF03865">
    <property type="entry name" value="ShlB"/>
    <property type="match status" value="1"/>
</dbReference>
<dbReference type="Gene3D" id="2.40.160.50">
    <property type="entry name" value="membrane protein fhac: a member of the omp85/tpsb transporter family"/>
    <property type="match status" value="1"/>
</dbReference>
<evidence type="ECO:0000256" key="2">
    <source>
        <dbReference type="ARBA" id="ARBA00022692"/>
    </source>
</evidence>
<reference evidence="7 8" key="1">
    <citation type="submission" date="2020-04" db="EMBL/GenBank/DDBJ databases">
        <authorList>
            <person name="De Canck E."/>
        </authorList>
    </citation>
    <scope>NUCLEOTIDE SEQUENCE [LARGE SCALE GENOMIC DNA]</scope>
    <source>
        <strain evidence="7 8">LMG 3431</strain>
    </source>
</reference>
<keyword evidence="1" id="KW-0472">Membrane</keyword>
<evidence type="ECO:0000313" key="7">
    <source>
        <dbReference type="EMBL" id="CAB3647188.1"/>
    </source>
</evidence>
<evidence type="ECO:0000259" key="6">
    <source>
        <dbReference type="Pfam" id="PF08479"/>
    </source>
</evidence>
<accession>A0A6S6YVN4</accession>
<evidence type="ECO:0008006" key="9">
    <source>
        <dbReference type="Google" id="ProtNLM"/>
    </source>
</evidence>
<proteinExistence type="predicted"/>
<feature type="chain" id="PRO_5028823552" description="ShlB/FhaC/HecB family hemolysin secretion/activation protein" evidence="4">
    <location>
        <begin position="40"/>
        <end position="550"/>
    </location>
</feature>
<evidence type="ECO:0000256" key="3">
    <source>
        <dbReference type="ARBA" id="ARBA00023237"/>
    </source>
</evidence>
<evidence type="ECO:0000256" key="1">
    <source>
        <dbReference type="ARBA" id="ARBA00022452"/>
    </source>
</evidence>
<sequence>MQRRFPQPVMRSPVPRRRSVARAVLLVIALHGPVGEVLAQDQPDAQSAAEAPGAAQVTIREYIVRGNTTLDAETIELAVSPYLGPERSMDDIESAREALQKVYNDKGLQSVYVGLPEQQVVGGVVILQISETKVGRLRVVGAQYHSPLEIRDQVPAFREGEVPDLHLAQEQLGALNRTADRQVIPAMKPGQVPGTLDVDLQVEDKSPWSGSTGLNNDYSADTSNLRAMATLSNSNLWQKGHSASLTFFTAPRHLDDAKVVTGSYSMPLSDRWSLEFSGYHSDSDVATVNDTNVLGKGYSLGLAAVYTWEPRGSWYHSASLGLDYKNFDEELRFGGSGQRVPLRYVPITLSYNGFRTTDTSQTVIDLSLVGGSRSFFNIGSDAQQFDDKRYLANPSFLALKGNLSHTQDVFDGWQWHARTSFQFSSGPLVSNEQFAAGGATSVRGYYAAERTGDDGILVGQEWRTPSLGNWLGSSVREWRLYAFAEAAALRLRDPLPEQDSRYALASVGLGTRMRLYDWFSAGLDWGYPLRDGPNTKKHDPRLNFNLRASF</sequence>
<dbReference type="InterPro" id="IPR005565">
    <property type="entry name" value="Hemolysn_activator_HlyB_C"/>
</dbReference>
<dbReference type="EMBL" id="CADIJX010000003">
    <property type="protein sequence ID" value="CAB3647188.1"/>
    <property type="molecule type" value="Genomic_DNA"/>
</dbReference>
<feature type="domain" description="Haemolysin activator HlyB C-terminal" evidence="5">
    <location>
        <begin position="195"/>
        <end position="512"/>
    </location>
</feature>
<dbReference type="PANTHER" id="PTHR34597">
    <property type="entry name" value="SLR1661 PROTEIN"/>
    <property type="match status" value="1"/>
</dbReference>
<evidence type="ECO:0000259" key="5">
    <source>
        <dbReference type="Pfam" id="PF03865"/>
    </source>
</evidence>
<dbReference type="Gene3D" id="3.10.20.310">
    <property type="entry name" value="membrane protein fhac"/>
    <property type="match status" value="1"/>
</dbReference>
<dbReference type="Proteomes" id="UP000494108">
    <property type="component" value="Unassembled WGS sequence"/>
</dbReference>
<evidence type="ECO:0000313" key="8">
    <source>
        <dbReference type="Proteomes" id="UP000494108"/>
    </source>
</evidence>
<dbReference type="Pfam" id="PF08479">
    <property type="entry name" value="POTRA_2"/>
    <property type="match status" value="1"/>
</dbReference>
<dbReference type="GO" id="GO:0046819">
    <property type="term" value="P:protein secretion by the type V secretion system"/>
    <property type="evidence" value="ECO:0007669"/>
    <property type="project" value="TreeGrafter"/>
</dbReference>
<dbReference type="GO" id="GO:0098046">
    <property type="term" value="C:type V protein secretion system complex"/>
    <property type="evidence" value="ECO:0007669"/>
    <property type="project" value="TreeGrafter"/>
</dbReference>
<keyword evidence="3" id="KW-0998">Cell outer membrane</keyword>
<feature type="signal peptide" evidence="4">
    <location>
        <begin position="1"/>
        <end position="39"/>
    </location>
</feature>
<dbReference type="AlphaFoldDB" id="A0A6S6YVN4"/>
<gene>
    <name evidence="7" type="ORF">LMG3431_02548</name>
</gene>
<protein>
    <recommendedName>
        <fullName evidence="9">ShlB/FhaC/HecB family hemolysin secretion/activation protein</fullName>
    </recommendedName>
</protein>